<dbReference type="CDD" id="cd18186">
    <property type="entry name" value="BTB_POZ_ZBTB_KLHL-like"/>
    <property type="match status" value="1"/>
</dbReference>
<evidence type="ECO:0000259" key="1">
    <source>
        <dbReference type="PROSITE" id="PS50097"/>
    </source>
</evidence>
<dbReference type="Pfam" id="PF00651">
    <property type="entry name" value="BTB"/>
    <property type="match status" value="1"/>
</dbReference>
<dbReference type="InterPro" id="IPR011333">
    <property type="entry name" value="SKP1/BTB/POZ_sf"/>
</dbReference>
<sequence length="396" mass="44850">MALPRKKIYLLKDAVKELTIAAQGDKNTSREESALLYEGKIGQLKHYPGENYDSKQLRAIQRVYEDATRYLLQPRHPLPPGSVRSINGPCSQLELWISYDTFCESFKIHAKLRLGESFITSILKVLEAPTISFSGTFTANYTEGQSIENNSGREISVSGMSLKDAYHYIRGITAMEEFCNKATHGTEISLKYSITLEWKSAKKEFHAPSVSELSVNVLEKLLIDKIFADCCIVASNGEEVSCHRNVLAAQSDVLHTMLTSGFQESQSGRIEMMDVSEVGVKVLLNYFYQNVLDMEGITEDVAFELLNAAHKYNVKALEKMMAEILFKKPAEWFTLSNVLALYFFTVKVEEYETLCEKMMAILKKNSKELRSVAAYQDLMEKNPKEAFELAFKLLEL</sequence>
<accession>A0ABP1RMM3</accession>
<dbReference type="Proteomes" id="UP001642540">
    <property type="component" value="Unassembled WGS sequence"/>
</dbReference>
<dbReference type="PROSITE" id="PS50097">
    <property type="entry name" value="BTB"/>
    <property type="match status" value="1"/>
</dbReference>
<dbReference type="SUPFAM" id="SSF54695">
    <property type="entry name" value="POZ domain"/>
    <property type="match status" value="1"/>
</dbReference>
<dbReference type="EMBL" id="CAXLJM020000086">
    <property type="protein sequence ID" value="CAL8131005.1"/>
    <property type="molecule type" value="Genomic_DNA"/>
</dbReference>
<protein>
    <recommendedName>
        <fullName evidence="1">BTB domain-containing protein</fullName>
    </recommendedName>
</protein>
<dbReference type="Gene3D" id="3.30.710.10">
    <property type="entry name" value="Potassium Channel Kv1.1, Chain A"/>
    <property type="match status" value="1"/>
</dbReference>
<dbReference type="PANTHER" id="PTHR24413">
    <property type="entry name" value="SPECKLE-TYPE POZ PROTEIN"/>
    <property type="match status" value="1"/>
</dbReference>
<evidence type="ECO:0000313" key="3">
    <source>
        <dbReference type="Proteomes" id="UP001642540"/>
    </source>
</evidence>
<feature type="domain" description="BTB" evidence="1">
    <location>
        <begin position="228"/>
        <end position="296"/>
    </location>
</feature>
<comment type="caution">
    <text evidence="2">The sequence shown here is derived from an EMBL/GenBank/DDBJ whole genome shotgun (WGS) entry which is preliminary data.</text>
</comment>
<proteinExistence type="predicted"/>
<dbReference type="SMART" id="SM00225">
    <property type="entry name" value="BTB"/>
    <property type="match status" value="1"/>
</dbReference>
<reference evidence="2 3" key="1">
    <citation type="submission" date="2024-08" db="EMBL/GenBank/DDBJ databases">
        <authorList>
            <person name="Cucini C."/>
            <person name="Frati F."/>
        </authorList>
    </citation>
    <scope>NUCLEOTIDE SEQUENCE [LARGE SCALE GENOMIC DNA]</scope>
</reference>
<keyword evidence="3" id="KW-1185">Reference proteome</keyword>
<name>A0ABP1RMM3_9HEXA</name>
<organism evidence="2 3">
    <name type="scientific">Orchesella dallaii</name>
    <dbReference type="NCBI Taxonomy" id="48710"/>
    <lineage>
        <taxon>Eukaryota</taxon>
        <taxon>Metazoa</taxon>
        <taxon>Ecdysozoa</taxon>
        <taxon>Arthropoda</taxon>
        <taxon>Hexapoda</taxon>
        <taxon>Collembola</taxon>
        <taxon>Entomobryomorpha</taxon>
        <taxon>Entomobryoidea</taxon>
        <taxon>Orchesellidae</taxon>
        <taxon>Orchesellinae</taxon>
        <taxon>Orchesella</taxon>
    </lineage>
</organism>
<dbReference type="InterPro" id="IPR000210">
    <property type="entry name" value="BTB/POZ_dom"/>
</dbReference>
<gene>
    <name evidence="2" type="ORF">ODALV1_LOCUS23983</name>
</gene>
<evidence type="ECO:0000313" key="2">
    <source>
        <dbReference type="EMBL" id="CAL8131005.1"/>
    </source>
</evidence>